<dbReference type="Proteomes" id="UP001144978">
    <property type="component" value="Unassembled WGS sequence"/>
</dbReference>
<proteinExistence type="predicted"/>
<evidence type="ECO:0000313" key="1">
    <source>
        <dbReference type="EMBL" id="KAJ3007448.1"/>
    </source>
</evidence>
<accession>A0ACC1Q3K6</accession>
<organism evidence="1 2">
    <name type="scientific">Trametes sanguinea</name>
    <dbReference type="NCBI Taxonomy" id="158606"/>
    <lineage>
        <taxon>Eukaryota</taxon>
        <taxon>Fungi</taxon>
        <taxon>Dikarya</taxon>
        <taxon>Basidiomycota</taxon>
        <taxon>Agaricomycotina</taxon>
        <taxon>Agaricomycetes</taxon>
        <taxon>Polyporales</taxon>
        <taxon>Polyporaceae</taxon>
        <taxon>Trametes</taxon>
    </lineage>
</organism>
<dbReference type="EMBL" id="JANSHE010000748">
    <property type="protein sequence ID" value="KAJ3007448.1"/>
    <property type="molecule type" value="Genomic_DNA"/>
</dbReference>
<protein>
    <submittedName>
        <fullName evidence="1">Uncharacterized protein</fullName>
    </submittedName>
</protein>
<evidence type="ECO:0000313" key="2">
    <source>
        <dbReference type="Proteomes" id="UP001144978"/>
    </source>
</evidence>
<name>A0ACC1Q3K6_9APHY</name>
<gene>
    <name evidence="1" type="ORF">NUW54_g3546</name>
</gene>
<keyword evidence="2" id="KW-1185">Reference proteome</keyword>
<comment type="caution">
    <text evidence="1">The sequence shown here is derived from an EMBL/GenBank/DDBJ whole genome shotgun (WGS) entry which is preliminary data.</text>
</comment>
<sequence length="916" mass="101810">MSCGNPVADADALMQRRKKYDKTKNCVKCKVAQGNLVIRHAVYCKECFLHLVVHKFRRALEPTVNPKPDGPRKTTLKPAGNLLVGFSGGLGSSVLLDLVHRCYIALDKSTMPTDGGSHHPRHERVWKKVTVSYVEVCDAFPGMKDRTEEITRHMQRYDGLDFVSLRIQDAFDPSWWERSPSFALSSPFPPFSSSTAAMPAPEAPSATSSHMMKTTKRGRPFLKDTLDLFATLIVSLQLQTNRQYFKSFPNSFTTPSRDDAARNLASLKFSQSNRGPDPREPSRIVTTTTTTTFSMTRDMAKAMCQQFMDARLIENAADPGSNLFKERGVYVLTPKGLHVLERFMSKNGINGDHLAHVFSSQPICMKLLHLERRSVDDEIIVSHSAITALFRRFVGRQPNYPPENFETMDAFQKYHERSKGVALMDVPEKTAGKATVVHKHCFPAVTALEWLCDFTSVIGREEAAEMAAQFVRFGLISLVSDKRKNNDSAIIFTVRGAAGGANSSISQHGEFRCTAKAIYKVTDEGRRLARWDLPDGARPSPNSSAANVSNNARSSEDRSVDTATAEGANTSDAKIHRRISMTEKLNASYDAAEKKGQKESNTDRLKFIMEEPQLRALFREFLRSNFCEENLSFYLDVQDFKKSFSTTSSAIAANTPPPKAGQKATPGQLAMERHHEALIHKAFVIYNTYLAPSSQSELNIDHGLRNELSAYLSEVIQSMTGKTFQGHVDLEQANNFNATQLQTMIRLYERIQTHVFRLMATDSVPKFIKTPRFLALKVKLVEEDDGPLADFPLMNSSASTPSVPPRAGLGRGRSWRSIRYGITKSGRAGARRGRTSMTGLVPSSFLSSTTLCISSLALDILCSFQSPALRPCLHAFQARTYVSSYNSLAVIHRFVSSSLAHTPSSFSCHRGGSIVH</sequence>
<reference evidence="1" key="1">
    <citation type="submission" date="2022-08" db="EMBL/GenBank/DDBJ databases">
        <title>Genome Sequence of Pycnoporus sanguineus.</title>
        <authorList>
            <person name="Buettner E."/>
        </authorList>
    </citation>
    <scope>NUCLEOTIDE SEQUENCE</scope>
    <source>
        <strain evidence="1">CG-C14</strain>
    </source>
</reference>